<dbReference type="GO" id="GO:0071763">
    <property type="term" value="P:nuclear membrane organization"/>
    <property type="evidence" value="ECO:0007669"/>
    <property type="project" value="TreeGrafter"/>
</dbReference>
<evidence type="ECO:0000256" key="7">
    <source>
        <dbReference type="SAM" id="Phobius"/>
    </source>
</evidence>
<evidence type="ECO:0000313" key="10">
    <source>
        <dbReference type="Proteomes" id="UP001165120"/>
    </source>
</evidence>
<dbReference type="InterPro" id="IPR018996">
    <property type="entry name" value="Man1/Src1-like_C"/>
</dbReference>
<evidence type="ECO:0000256" key="1">
    <source>
        <dbReference type="ARBA" id="ARBA00004126"/>
    </source>
</evidence>
<evidence type="ECO:0000256" key="6">
    <source>
        <dbReference type="SAM" id="MobiDB-lite"/>
    </source>
</evidence>
<dbReference type="EMBL" id="BSXN01002552">
    <property type="protein sequence ID" value="GME76930.1"/>
    <property type="molecule type" value="Genomic_DNA"/>
</dbReference>
<evidence type="ECO:0000256" key="3">
    <source>
        <dbReference type="ARBA" id="ARBA00022989"/>
    </source>
</evidence>
<feature type="compositionally biased region" description="Polar residues" evidence="6">
    <location>
        <begin position="42"/>
        <end position="55"/>
    </location>
</feature>
<evidence type="ECO:0000256" key="4">
    <source>
        <dbReference type="ARBA" id="ARBA00023136"/>
    </source>
</evidence>
<evidence type="ECO:0000313" key="9">
    <source>
        <dbReference type="EMBL" id="GME76930.1"/>
    </source>
</evidence>
<dbReference type="Proteomes" id="UP001165120">
    <property type="component" value="Unassembled WGS sequence"/>
</dbReference>
<feature type="region of interest" description="Disordered" evidence="6">
    <location>
        <begin position="163"/>
        <end position="212"/>
    </location>
</feature>
<protein>
    <submittedName>
        <fullName evidence="9">Unnamed protein product</fullName>
    </submittedName>
</protein>
<name>A0A9W6WKP1_CANBO</name>
<dbReference type="InterPro" id="IPR044780">
    <property type="entry name" value="Heh2/Src1"/>
</dbReference>
<feature type="compositionally biased region" description="Polar residues" evidence="6">
    <location>
        <begin position="113"/>
        <end position="122"/>
    </location>
</feature>
<dbReference type="GO" id="GO:0005783">
    <property type="term" value="C:endoplasmic reticulum"/>
    <property type="evidence" value="ECO:0007669"/>
    <property type="project" value="TreeGrafter"/>
</dbReference>
<comment type="caution">
    <text evidence="9">The sequence shown here is derived from an EMBL/GenBank/DDBJ whole genome shotgun (WGS) entry which is preliminary data.</text>
</comment>
<feature type="region of interest" description="Disordered" evidence="6">
    <location>
        <begin position="15"/>
        <end position="58"/>
    </location>
</feature>
<dbReference type="PANTHER" id="PTHR47808">
    <property type="entry name" value="INNER NUCLEAR MEMBRANE PROTEIN HEH2-RELATED"/>
    <property type="match status" value="1"/>
</dbReference>
<organism evidence="9 10">
    <name type="scientific">Candida boidinii</name>
    <name type="common">Yeast</name>
    <dbReference type="NCBI Taxonomy" id="5477"/>
    <lineage>
        <taxon>Eukaryota</taxon>
        <taxon>Fungi</taxon>
        <taxon>Dikarya</taxon>
        <taxon>Ascomycota</taxon>
        <taxon>Saccharomycotina</taxon>
        <taxon>Pichiomycetes</taxon>
        <taxon>Pichiales</taxon>
        <taxon>Pichiaceae</taxon>
        <taxon>Ogataea</taxon>
        <taxon>Ogataea/Candida clade</taxon>
    </lineage>
</organism>
<gene>
    <name evidence="9" type="ORF">Cboi02_000536200</name>
</gene>
<feature type="compositionally biased region" description="Basic and acidic residues" evidence="6">
    <location>
        <begin position="171"/>
        <end position="186"/>
    </location>
</feature>
<dbReference type="GO" id="GO:0034399">
    <property type="term" value="C:nuclear periphery"/>
    <property type="evidence" value="ECO:0007669"/>
    <property type="project" value="TreeGrafter"/>
</dbReference>
<dbReference type="PANTHER" id="PTHR47808:SF2">
    <property type="entry name" value="LEM DOMAIN-CONTAINING PROTEIN 2"/>
    <property type="match status" value="1"/>
</dbReference>
<evidence type="ECO:0000256" key="2">
    <source>
        <dbReference type="ARBA" id="ARBA00022692"/>
    </source>
</evidence>
<proteinExistence type="predicted"/>
<dbReference type="AlphaFoldDB" id="A0A9W6WKP1"/>
<feature type="compositionally biased region" description="Low complexity" evidence="6">
    <location>
        <begin position="123"/>
        <end position="135"/>
    </location>
</feature>
<dbReference type="Pfam" id="PF09402">
    <property type="entry name" value="MSC"/>
    <property type="match status" value="1"/>
</dbReference>
<keyword evidence="2 7" id="KW-0812">Transmembrane</keyword>
<reference evidence="9" key="1">
    <citation type="submission" date="2023-04" db="EMBL/GenBank/DDBJ databases">
        <title>Candida boidinii NBRC 10035.</title>
        <authorList>
            <person name="Ichikawa N."/>
            <person name="Sato H."/>
            <person name="Tonouchi N."/>
        </authorList>
    </citation>
    <scope>NUCLEOTIDE SEQUENCE</scope>
    <source>
        <strain evidence="9">NBRC 10035</strain>
    </source>
</reference>
<evidence type="ECO:0000259" key="8">
    <source>
        <dbReference type="Pfam" id="PF09402"/>
    </source>
</evidence>
<dbReference type="GO" id="GO:0005637">
    <property type="term" value="C:nuclear inner membrane"/>
    <property type="evidence" value="ECO:0007669"/>
    <property type="project" value="InterPro"/>
</dbReference>
<feature type="region of interest" description="Disordered" evidence="6">
    <location>
        <begin position="109"/>
        <end position="135"/>
    </location>
</feature>
<keyword evidence="5" id="KW-0539">Nucleus</keyword>
<comment type="subcellular location">
    <subcellularLocation>
        <location evidence="1">Nucleus membrane</location>
    </subcellularLocation>
</comment>
<accession>A0A9W6WKP1</accession>
<feature type="compositionally biased region" description="Basic and acidic residues" evidence="6">
    <location>
        <begin position="15"/>
        <end position="25"/>
    </location>
</feature>
<sequence>MMILKNHLLADKIIPQKRELQDEKTPKKKKQLRKKTPDIIQDVSTSTDSSPNNLKHSPIKTLNVDKYEEKLQFEDESLDIITNSIKSPKKTKSKNSQIIKPEKEIYVSIAPPRNSQRQETSVKPNYSPKPKSSSKMVIQNNLPDILNSTARSPLGPKKILSFSDETVVPEEATKEEEIPIEHEHVEPPASSVLIDDSEEKPTESQQELETEAVGEDALMIEEEFIIIEKDEILSEDVNKKSLVSSILSALTKLFTYSLSTILIFFLISTAIFYRQLKINTGYCGSEVNVSLNLVESFQLRDNFPSIVPYVDMYEKFLEDHKPACVECPKHAICKPYSHITCNVDYIRSTNWLGLFGLIPGQEYCVPDVWKMQRIKSMARYTLRILKDKRDKTISMDELHDLLYALRSDGISAEEFEQNWLLALEDLEKNPMVKVNYQFKEITIENKIIENYSSNTIINKRKKAKLFDQRPAPETTFSGKKDYQDTQFSSINVPF</sequence>
<keyword evidence="3 7" id="KW-1133">Transmembrane helix</keyword>
<keyword evidence="4 7" id="KW-0472">Membrane</keyword>
<feature type="domain" description="Man1/Src1-like C-terminal" evidence="8">
    <location>
        <begin position="261"/>
        <end position="453"/>
    </location>
</feature>
<feature type="transmembrane region" description="Helical" evidence="7">
    <location>
        <begin position="253"/>
        <end position="273"/>
    </location>
</feature>
<evidence type="ECO:0000256" key="5">
    <source>
        <dbReference type="ARBA" id="ARBA00023242"/>
    </source>
</evidence>
<keyword evidence="10" id="KW-1185">Reference proteome</keyword>
<dbReference type="GO" id="GO:0003682">
    <property type="term" value="F:chromatin binding"/>
    <property type="evidence" value="ECO:0007669"/>
    <property type="project" value="InterPro"/>
</dbReference>